<dbReference type="Proteomes" id="UP000198282">
    <property type="component" value="Unassembled WGS sequence"/>
</dbReference>
<dbReference type="AlphaFoldDB" id="A0A239D9D6"/>
<organism evidence="2 3">
    <name type="scientific">Streptosporangium subroseum</name>
    <dbReference type="NCBI Taxonomy" id="106412"/>
    <lineage>
        <taxon>Bacteria</taxon>
        <taxon>Bacillati</taxon>
        <taxon>Actinomycetota</taxon>
        <taxon>Actinomycetes</taxon>
        <taxon>Streptosporangiales</taxon>
        <taxon>Streptosporangiaceae</taxon>
        <taxon>Streptosporangium</taxon>
    </lineage>
</organism>
<gene>
    <name evidence="2" type="ORF">SAMN05216276_10075</name>
</gene>
<name>A0A239D9D6_9ACTN</name>
<dbReference type="NCBIfam" id="NF038076">
    <property type="entry name" value="fam_STM4015"/>
    <property type="match status" value="1"/>
</dbReference>
<dbReference type="Gene3D" id="3.80.10.10">
    <property type="entry name" value="Ribonuclease Inhibitor"/>
    <property type="match status" value="1"/>
</dbReference>
<evidence type="ECO:0000313" key="3">
    <source>
        <dbReference type="Proteomes" id="UP000198282"/>
    </source>
</evidence>
<dbReference type="SUPFAM" id="SSF52047">
    <property type="entry name" value="RNI-like"/>
    <property type="match status" value="1"/>
</dbReference>
<evidence type="ECO:0000256" key="1">
    <source>
        <dbReference type="SAM" id="MobiDB-lite"/>
    </source>
</evidence>
<sequence length="341" mass="37575">MILEVSEISGRTYPVMFSLRGARMDYTEFNDKVDGLYRGDYAGLPIVRLRPPGAPMPAADQAAWRISVNVYNAKETFEEHFARFLDTVEVGEVKAIIIGGWGEAYEEDSAVPVRLLVENAARFPALRSLFFGAMPSEECEISWIRQSDVTPLLEAFPSLERFEVRGGSGLEFRPIRHESLRILRFETGGLPAAVAQGVGDGDFPALEYLELWLGTEDYGGDTTVEALEPILSGERLPALRHLGLQDSEIQDEIASAVASAPVVARLKSLSLSMGVLSDEGAEALLSGQPLTHLERLDLHHHFLTDAMVERVEAAFADSGLEPDLSEQEEPDEDRRYVAVAE</sequence>
<dbReference type="InterPro" id="IPR032675">
    <property type="entry name" value="LRR_dom_sf"/>
</dbReference>
<accession>A0A239D9D6</accession>
<dbReference type="InterPro" id="IPR047722">
    <property type="entry name" value="STM4015-like"/>
</dbReference>
<dbReference type="EMBL" id="FZOD01000007">
    <property type="protein sequence ID" value="SNS28454.1"/>
    <property type="molecule type" value="Genomic_DNA"/>
</dbReference>
<evidence type="ECO:0000313" key="2">
    <source>
        <dbReference type="EMBL" id="SNS28454.1"/>
    </source>
</evidence>
<reference evidence="2 3" key="1">
    <citation type="submission" date="2017-06" db="EMBL/GenBank/DDBJ databases">
        <authorList>
            <person name="Kim H.J."/>
            <person name="Triplett B.A."/>
        </authorList>
    </citation>
    <scope>NUCLEOTIDE SEQUENCE [LARGE SCALE GENOMIC DNA]</scope>
    <source>
        <strain evidence="2 3">CGMCC 4.2132</strain>
    </source>
</reference>
<protein>
    <submittedName>
        <fullName evidence="2">Leucine Rich repeat-containing protein</fullName>
    </submittedName>
</protein>
<feature type="region of interest" description="Disordered" evidence="1">
    <location>
        <begin position="319"/>
        <end position="341"/>
    </location>
</feature>
<keyword evidence="3" id="KW-1185">Reference proteome</keyword>
<feature type="compositionally biased region" description="Basic and acidic residues" evidence="1">
    <location>
        <begin position="332"/>
        <end position="341"/>
    </location>
</feature>
<proteinExistence type="predicted"/>